<dbReference type="EMBL" id="SDPL01000271">
    <property type="protein sequence ID" value="RXZ45974.1"/>
    <property type="molecule type" value="Genomic_DNA"/>
</dbReference>
<organism evidence="1 2">
    <name type="scientific">Agromyces binzhouensis</name>
    <dbReference type="NCBI Taxonomy" id="1817495"/>
    <lineage>
        <taxon>Bacteria</taxon>
        <taxon>Bacillati</taxon>
        <taxon>Actinomycetota</taxon>
        <taxon>Actinomycetes</taxon>
        <taxon>Micrococcales</taxon>
        <taxon>Microbacteriaceae</taxon>
        <taxon>Agromyces</taxon>
    </lineage>
</organism>
<name>A0A4Q2JGU2_9MICO</name>
<evidence type="ECO:0000313" key="1">
    <source>
        <dbReference type="EMBL" id="RXZ45974.1"/>
    </source>
</evidence>
<protein>
    <submittedName>
        <fullName evidence="1">Uncharacterized protein</fullName>
    </submittedName>
</protein>
<accession>A0A4Q2JGU2</accession>
<comment type="caution">
    <text evidence="1">The sequence shown here is derived from an EMBL/GenBank/DDBJ whole genome shotgun (WGS) entry which is preliminary data.</text>
</comment>
<keyword evidence="2" id="KW-1185">Reference proteome</keyword>
<gene>
    <name evidence="1" type="ORF">ESO86_12315</name>
</gene>
<dbReference type="OrthoDB" id="2093601at201174"/>
<dbReference type="AlphaFoldDB" id="A0A4Q2JGU2"/>
<dbReference type="RefSeq" id="WP_129235289.1">
    <property type="nucleotide sequence ID" value="NZ_SDPL01000271.1"/>
</dbReference>
<evidence type="ECO:0000313" key="2">
    <source>
        <dbReference type="Proteomes" id="UP000292881"/>
    </source>
</evidence>
<dbReference type="Proteomes" id="UP000292881">
    <property type="component" value="Unassembled WGS sequence"/>
</dbReference>
<reference evidence="1 2" key="1">
    <citation type="submission" date="2019-01" db="EMBL/GenBank/DDBJ databases">
        <authorList>
            <person name="Li J."/>
        </authorList>
    </citation>
    <scope>NUCLEOTIDE SEQUENCE [LARGE SCALE GENOMIC DNA]</scope>
    <source>
        <strain evidence="1 2">CGMCC 4.7180</strain>
    </source>
</reference>
<proteinExistence type="predicted"/>
<sequence length="64" mass="6767">MSTGDFDPDDPVEASEDLAVAVAAADALSSIEASPLEERAAGFDAMVEQLRRELERSDPARSTS</sequence>